<keyword evidence="3" id="KW-0408">Iron</keyword>
<dbReference type="AlphaFoldDB" id="A0A382RBZ0"/>
<name>A0A382RBZ0_9ZZZZ</name>
<dbReference type="GO" id="GO:0020037">
    <property type="term" value="F:heme binding"/>
    <property type="evidence" value="ECO:0007669"/>
    <property type="project" value="InterPro"/>
</dbReference>
<evidence type="ECO:0000256" key="2">
    <source>
        <dbReference type="ARBA" id="ARBA00022723"/>
    </source>
</evidence>
<dbReference type="GO" id="GO:0009055">
    <property type="term" value="F:electron transfer activity"/>
    <property type="evidence" value="ECO:0007669"/>
    <property type="project" value="InterPro"/>
</dbReference>
<feature type="domain" description="Cytochrome c" evidence="4">
    <location>
        <begin position="22"/>
        <end position="96"/>
    </location>
</feature>
<reference evidence="5" key="1">
    <citation type="submission" date="2018-05" db="EMBL/GenBank/DDBJ databases">
        <authorList>
            <person name="Lanie J.A."/>
            <person name="Ng W.-L."/>
            <person name="Kazmierczak K.M."/>
            <person name="Andrzejewski T.M."/>
            <person name="Davidsen T.M."/>
            <person name="Wayne K.J."/>
            <person name="Tettelin H."/>
            <person name="Glass J.I."/>
            <person name="Rusch D."/>
            <person name="Podicherti R."/>
            <person name="Tsui H.-C.T."/>
            <person name="Winkler M.E."/>
        </authorList>
    </citation>
    <scope>NUCLEOTIDE SEQUENCE</scope>
</reference>
<dbReference type="InterPro" id="IPR009056">
    <property type="entry name" value="Cyt_c-like_dom"/>
</dbReference>
<keyword evidence="2" id="KW-0479">Metal-binding</keyword>
<gene>
    <name evidence="5" type="ORF">METZ01_LOCUS347596</name>
</gene>
<proteinExistence type="predicted"/>
<dbReference type="EMBL" id="UINC01120325">
    <property type="protein sequence ID" value="SVC94742.1"/>
    <property type="molecule type" value="Genomic_DNA"/>
</dbReference>
<dbReference type="Gene3D" id="1.10.760.10">
    <property type="entry name" value="Cytochrome c-like domain"/>
    <property type="match status" value="1"/>
</dbReference>
<dbReference type="Pfam" id="PF13442">
    <property type="entry name" value="Cytochrome_CBB3"/>
    <property type="match status" value="1"/>
</dbReference>
<sequence length="245" mass="26844">VVFRLFIAVFAGVLAVVGTTEAQEHPGVESYQQVCQLCHGERGRGDIAPGLVPLGFDAEYVLAVVREGYGQMPPISQRELSDDNVREVVGYLESLSSSGSVAVQTGYDGPRTPAGQPDLNGIWQVLNSAAWDIRAHNAQDAVPAGLGVVEGNVIPYQAWASAQQQENYANRFTADPVRQCFLPGVPRITYMPFPFRILQTADHVVMTYEFAHAVRIIYTDGSEHPLPNDFWMGDSRGHWEGDTLV</sequence>
<evidence type="ECO:0000313" key="5">
    <source>
        <dbReference type="EMBL" id="SVC94742.1"/>
    </source>
</evidence>
<evidence type="ECO:0000259" key="4">
    <source>
        <dbReference type="PROSITE" id="PS51007"/>
    </source>
</evidence>
<dbReference type="InterPro" id="IPR036909">
    <property type="entry name" value="Cyt_c-like_dom_sf"/>
</dbReference>
<evidence type="ECO:0000256" key="3">
    <source>
        <dbReference type="ARBA" id="ARBA00023004"/>
    </source>
</evidence>
<organism evidence="5">
    <name type="scientific">marine metagenome</name>
    <dbReference type="NCBI Taxonomy" id="408172"/>
    <lineage>
        <taxon>unclassified sequences</taxon>
        <taxon>metagenomes</taxon>
        <taxon>ecological metagenomes</taxon>
    </lineage>
</organism>
<evidence type="ECO:0000256" key="1">
    <source>
        <dbReference type="ARBA" id="ARBA00022617"/>
    </source>
</evidence>
<dbReference type="PROSITE" id="PS51007">
    <property type="entry name" value="CYTC"/>
    <property type="match status" value="1"/>
</dbReference>
<feature type="non-terminal residue" evidence="5">
    <location>
        <position position="245"/>
    </location>
</feature>
<keyword evidence="1" id="KW-0349">Heme</keyword>
<feature type="non-terminal residue" evidence="5">
    <location>
        <position position="1"/>
    </location>
</feature>
<protein>
    <recommendedName>
        <fullName evidence="4">Cytochrome c domain-containing protein</fullName>
    </recommendedName>
</protein>
<dbReference type="SUPFAM" id="SSF46626">
    <property type="entry name" value="Cytochrome c"/>
    <property type="match status" value="1"/>
</dbReference>
<accession>A0A382RBZ0</accession>
<dbReference type="GO" id="GO:0046872">
    <property type="term" value="F:metal ion binding"/>
    <property type="evidence" value="ECO:0007669"/>
    <property type="project" value="UniProtKB-KW"/>
</dbReference>